<proteinExistence type="predicted"/>
<dbReference type="PANTHER" id="PTHR33303">
    <property type="entry name" value="CYTOPLASMIC PROTEIN-RELATED"/>
    <property type="match status" value="1"/>
</dbReference>
<evidence type="ECO:0000313" key="2">
    <source>
        <dbReference type="EMBL" id="PDW01773.1"/>
    </source>
</evidence>
<comment type="caution">
    <text evidence="2">The sequence shown here is derived from an EMBL/GenBank/DDBJ whole genome shotgun (WGS) entry which is preliminary data.</text>
</comment>
<dbReference type="AlphaFoldDB" id="A0A2A6RFQ4"/>
<dbReference type="SUPFAM" id="SSF51735">
    <property type="entry name" value="NAD(P)-binding Rossmann-fold domains"/>
    <property type="match status" value="1"/>
</dbReference>
<dbReference type="OrthoDB" id="9804695at2"/>
<protein>
    <recommendedName>
        <fullName evidence="1">CoA-binding domain-containing protein</fullName>
    </recommendedName>
</protein>
<dbReference type="PANTHER" id="PTHR33303:SF2">
    <property type="entry name" value="COA-BINDING DOMAIN-CONTAINING PROTEIN"/>
    <property type="match status" value="1"/>
</dbReference>
<dbReference type="Gene3D" id="3.40.50.720">
    <property type="entry name" value="NAD(P)-binding Rossmann-like Domain"/>
    <property type="match status" value="1"/>
</dbReference>
<dbReference type="InterPro" id="IPR036291">
    <property type="entry name" value="NAD(P)-bd_dom_sf"/>
</dbReference>
<dbReference type="EMBL" id="NQWI01000110">
    <property type="protein sequence ID" value="PDW01773.1"/>
    <property type="molecule type" value="Genomic_DNA"/>
</dbReference>
<gene>
    <name evidence="2" type="ORF">CJ255_17380</name>
</gene>
<keyword evidence="3" id="KW-1185">Reference proteome</keyword>
<accession>A0A2A6RFQ4</accession>
<evidence type="ECO:0000313" key="3">
    <source>
        <dbReference type="Proteomes" id="UP000220527"/>
    </source>
</evidence>
<organism evidence="2 3">
    <name type="scientific">Candidatus Viridilinea mediisalina</name>
    <dbReference type="NCBI Taxonomy" id="2024553"/>
    <lineage>
        <taxon>Bacteria</taxon>
        <taxon>Bacillati</taxon>
        <taxon>Chloroflexota</taxon>
        <taxon>Chloroflexia</taxon>
        <taxon>Chloroflexales</taxon>
        <taxon>Chloroflexineae</taxon>
        <taxon>Oscillochloridaceae</taxon>
        <taxon>Candidatus Viridilinea</taxon>
    </lineage>
</organism>
<dbReference type="InterPro" id="IPR003781">
    <property type="entry name" value="CoA-bd"/>
</dbReference>
<dbReference type="SMART" id="SM00881">
    <property type="entry name" value="CoA_binding"/>
    <property type="match status" value="1"/>
</dbReference>
<sequence length="164" mass="17895">MKGNGIFVSDLNQRIADFLAQRRIAVAGLSTKRQITGNLIYRKLKGAGYELVPIMPAGGEFEGDQSYPDLMAVPGKLDGIFIATRPEVTTTLVQQAVDVGVPRIWMHESLVKAASSVSQEGVMLAQQHGIALIAGSCPMMHVQPVDFAHRCMCWLMKVTKRMPA</sequence>
<feature type="domain" description="CoA-binding" evidence="1">
    <location>
        <begin position="18"/>
        <end position="111"/>
    </location>
</feature>
<dbReference type="Pfam" id="PF13380">
    <property type="entry name" value="CoA_binding_2"/>
    <property type="match status" value="1"/>
</dbReference>
<reference evidence="3" key="1">
    <citation type="submission" date="2017-08" db="EMBL/GenBank/DDBJ databases">
        <authorList>
            <person name="Grouzdev D.S."/>
            <person name="Gaisin V.A."/>
            <person name="Rysina M.S."/>
            <person name="Gorlenko V.M."/>
        </authorList>
    </citation>
    <scope>NUCLEOTIDE SEQUENCE [LARGE SCALE GENOMIC DNA]</scope>
    <source>
        <strain evidence="3">Kir15-3F</strain>
    </source>
</reference>
<evidence type="ECO:0000259" key="1">
    <source>
        <dbReference type="SMART" id="SM00881"/>
    </source>
</evidence>
<dbReference type="Proteomes" id="UP000220527">
    <property type="component" value="Unassembled WGS sequence"/>
</dbReference>
<name>A0A2A6RFQ4_9CHLR</name>